<dbReference type="GO" id="GO:0051015">
    <property type="term" value="F:actin filament binding"/>
    <property type="evidence" value="ECO:0007669"/>
    <property type="project" value="TreeGrafter"/>
</dbReference>
<protein>
    <submittedName>
        <fullName evidence="2 4">Aldolase</fullName>
    </submittedName>
</protein>
<dbReference type="PANTHER" id="PTHR10672:SF25">
    <property type="entry name" value="MEIOTICALLY UP-REGULATED GENE 14 PROTEIN"/>
    <property type="match status" value="1"/>
</dbReference>
<evidence type="ECO:0000313" key="3">
    <source>
        <dbReference type="Proteomes" id="UP000504636"/>
    </source>
</evidence>
<evidence type="ECO:0000313" key="2">
    <source>
        <dbReference type="EMBL" id="KAF2813149.1"/>
    </source>
</evidence>
<dbReference type="EMBL" id="MU003696">
    <property type="protein sequence ID" value="KAF2813149.1"/>
    <property type="molecule type" value="Genomic_DNA"/>
</dbReference>
<dbReference type="NCBIfam" id="NF004855">
    <property type="entry name" value="PRK06208.1"/>
    <property type="match status" value="1"/>
</dbReference>
<evidence type="ECO:0000259" key="1">
    <source>
        <dbReference type="SMART" id="SM01007"/>
    </source>
</evidence>
<dbReference type="OrthoDB" id="3238794at2759"/>
<proteinExistence type="predicted"/>
<dbReference type="InterPro" id="IPR051017">
    <property type="entry name" value="Aldolase-II_Adducin_sf"/>
</dbReference>
<dbReference type="Pfam" id="PF00596">
    <property type="entry name" value="Aldolase_II"/>
    <property type="match status" value="1"/>
</dbReference>
<sequence length="317" mass="34966">MERYYGPTRQEILALLKQCQTCGKGREAVPDLPNVFMPGLSTSLQQMSHGALPLKGIPGFPSFAEKRIWQLNHMAAAFRYFNRRNYIEGISGHISVRDPEYTNAFWINPLGIHFGLLKACDMILLDMDTGMVLGGNRSRPASAVGFQIHKSIHLARGDVNAICLAHTINGSAYSALGKPLEMITQDACNFYKAHSVYTNYGGVVLGEEESRNIASALGRNKACLLVNHGLLTTGGTVDEAAYLFGLMERCCQAQLLADAATAAGKPKHIIGEHEAAYNFKLTSDPERLYADFQPDYDYEEAMSHGDFKQFDTAMFLD</sequence>
<dbReference type="SMART" id="SM01007">
    <property type="entry name" value="Aldolase_II"/>
    <property type="match status" value="1"/>
</dbReference>
<dbReference type="InterPro" id="IPR001303">
    <property type="entry name" value="Aldolase_II/adducin_N"/>
</dbReference>
<dbReference type="PANTHER" id="PTHR10672">
    <property type="entry name" value="ADDUCIN"/>
    <property type="match status" value="1"/>
</dbReference>
<dbReference type="SUPFAM" id="SSF53639">
    <property type="entry name" value="AraD/HMP-PK domain-like"/>
    <property type="match status" value="1"/>
</dbReference>
<gene>
    <name evidence="2 4" type="ORF">BDZ99DRAFT_250739</name>
</gene>
<dbReference type="GeneID" id="54454565"/>
<reference evidence="2 4" key="1">
    <citation type="journal article" date="2020" name="Stud. Mycol.">
        <title>101 Dothideomycetes genomes: a test case for predicting lifestyles and emergence of pathogens.</title>
        <authorList>
            <person name="Haridas S."/>
            <person name="Albert R."/>
            <person name="Binder M."/>
            <person name="Bloem J."/>
            <person name="Labutti K."/>
            <person name="Salamov A."/>
            <person name="Andreopoulos B."/>
            <person name="Baker S."/>
            <person name="Barry K."/>
            <person name="Bills G."/>
            <person name="Bluhm B."/>
            <person name="Cannon C."/>
            <person name="Castanera R."/>
            <person name="Culley D."/>
            <person name="Daum C."/>
            <person name="Ezra D."/>
            <person name="Gonzalez J."/>
            <person name="Henrissat B."/>
            <person name="Kuo A."/>
            <person name="Liang C."/>
            <person name="Lipzen A."/>
            <person name="Lutzoni F."/>
            <person name="Magnuson J."/>
            <person name="Mondo S."/>
            <person name="Nolan M."/>
            <person name="Ohm R."/>
            <person name="Pangilinan J."/>
            <person name="Park H.-J."/>
            <person name="Ramirez L."/>
            <person name="Alfaro M."/>
            <person name="Sun H."/>
            <person name="Tritt A."/>
            <person name="Yoshinaga Y."/>
            <person name="Zwiers L.-H."/>
            <person name="Turgeon B."/>
            <person name="Goodwin S."/>
            <person name="Spatafora J."/>
            <person name="Crous P."/>
            <person name="Grigoriev I."/>
        </authorList>
    </citation>
    <scope>NUCLEOTIDE SEQUENCE</scope>
    <source>
        <strain evidence="2 4">CBS 304.34</strain>
    </source>
</reference>
<dbReference type="AlphaFoldDB" id="A0A6A6YXA1"/>
<keyword evidence="3" id="KW-1185">Reference proteome</keyword>
<name>A0A6A6YXA1_9PEZI</name>
<evidence type="ECO:0000313" key="4">
    <source>
        <dbReference type="RefSeq" id="XP_033580113.1"/>
    </source>
</evidence>
<dbReference type="FunFam" id="3.40.225.10:FF:000009">
    <property type="entry name" value="Class II aldolase/adducin N-terminal"/>
    <property type="match status" value="1"/>
</dbReference>
<reference evidence="4" key="2">
    <citation type="submission" date="2020-04" db="EMBL/GenBank/DDBJ databases">
        <authorList>
            <consortium name="NCBI Genome Project"/>
        </authorList>
    </citation>
    <scope>NUCLEOTIDE SEQUENCE</scope>
    <source>
        <strain evidence="4">CBS 304.34</strain>
    </source>
</reference>
<feature type="domain" description="Class II aldolase/adducin N-terminal" evidence="1">
    <location>
        <begin position="72"/>
        <end position="255"/>
    </location>
</feature>
<accession>A0A6A6YXA1</accession>
<dbReference type="Gene3D" id="3.40.225.10">
    <property type="entry name" value="Class II aldolase/adducin N-terminal domain"/>
    <property type="match status" value="1"/>
</dbReference>
<dbReference type="InterPro" id="IPR036409">
    <property type="entry name" value="Aldolase_II/adducin_N_sf"/>
</dbReference>
<dbReference type="GO" id="GO:0005856">
    <property type="term" value="C:cytoskeleton"/>
    <property type="evidence" value="ECO:0007669"/>
    <property type="project" value="TreeGrafter"/>
</dbReference>
<reference evidence="4" key="3">
    <citation type="submission" date="2025-04" db="UniProtKB">
        <authorList>
            <consortium name="RefSeq"/>
        </authorList>
    </citation>
    <scope>IDENTIFICATION</scope>
    <source>
        <strain evidence="4">CBS 304.34</strain>
    </source>
</reference>
<dbReference type="RefSeq" id="XP_033580113.1">
    <property type="nucleotide sequence ID" value="XM_033713672.1"/>
</dbReference>
<dbReference type="Proteomes" id="UP000504636">
    <property type="component" value="Unplaced"/>
</dbReference>
<organism evidence="2">
    <name type="scientific">Mytilinidion resinicola</name>
    <dbReference type="NCBI Taxonomy" id="574789"/>
    <lineage>
        <taxon>Eukaryota</taxon>
        <taxon>Fungi</taxon>
        <taxon>Dikarya</taxon>
        <taxon>Ascomycota</taxon>
        <taxon>Pezizomycotina</taxon>
        <taxon>Dothideomycetes</taxon>
        <taxon>Pleosporomycetidae</taxon>
        <taxon>Mytilinidiales</taxon>
        <taxon>Mytilinidiaceae</taxon>
        <taxon>Mytilinidion</taxon>
    </lineage>
</organism>